<proteinExistence type="predicted"/>
<comment type="caution">
    <text evidence="2">The sequence shown here is derived from an EMBL/GenBank/DDBJ whole genome shotgun (WGS) entry which is preliminary data.</text>
</comment>
<dbReference type="AlphaFoldDB" id="N6YSC6"/>
<organism evidence="2 3">
    <name type="scientific">Thauera linaloolentis (strain DSM 12138 / JCM 21573 / CCUG 41526 / CIP 105981 / IAM 15112 / NBRC 102519 / 47Lol)</name>
    <dbReference type="NCBI Taxonomy" id="1123367"/>
    <lineage>
        <taxon>Bacteria</taxon>
        <taxon>Pseudomonadati</taxon>
        <taxon>Pseudomonadota</taxon>
        <taxon>Betaproteobacteria</taxon>
        <taxon>Rhodocyclales</taxon>
        <taxon>Zoogloeaceae</taxon>
        <taxon>Thauera</taxon>
    </lineage>
</organism>
<dbReference type="EMBL" id="AMXE01000085">
    <property type="protein sequence ID" value="ENO85103.1"/>
    <property type="molecule type" value="Genomic_DNA"/>
</dbReference>
<evidence type="ECO:0000313" key="3">
    <source>
        <dbReference type="Proteomes" id="UP000013232"/>
    </source>
</evidence>
<accession>N6YSC6</accession>
<reference evidence="2 3" key="1">
    <citation type="submission" date="2012-09" db="EMBL/GenBank/DDBJ databases">
        <title>Draft Genome Sequences of 6 Strains from Genus Thauera.</title>
        <authorList>
            <person name="Liu B."/>
            <person name="Shapleigh J.P."/>
            <person name="Frostegard A.H."/>
        </authorList>
    </citation>
    <scope>NUCLEOTIDE SEQUENCE [LARGE SCALE GENOMIC DNA]</scope>
    <source>
        <strain evidence="3">47Lol / DSM 12138</strain>
    </source>
</reference>
<dbReference type="Proteomes" id="UP000013232">
    <property type="component" value="Unassembled WGS sequence"/>
</dbReference>
<sequence>MRDRPTGAELLDTARQVLRDELIPALPADKRMSALMIANALAIAARQLQNGDDLERAELAALEHLLSEPFAPASGDTAAVRGGLLSANRKLSEWIRGGRADDGPLREDVRAHLASAIRHKVAESNPKYLGPQG</sequence>
<feature type="domain" description="DUF6285" evidence="1">
    <location>
        <begin position="24"/>
        <end position="128"/>
    </location>
</feature>
<keyword evidence="3" id="KW-1185">Reference proteome</keyword>
<dbReference type="RefSeq" id="WP_004343349.1">
    <property type="nucleotide sequence ID" value="NZ_AMXE01000085.1"/>
</dbReference>
<dbReference type="STRING" id="1123367.GCA_000621305_02752"/>
<evidence type="ECO:0000259" key="1">
    <source>
        <dbReference type="Pfam" id="PF19802"/>
    </source>
</evidence>
<protein>
    <recommendedName>
        <fullName evidence="1">DUF6285 domain-containing protein</fullName>
    </recommendedName>
</protein>
<gene>
    <name evidence="2" type="ORF">C666_16055</name>
</gene>
<dbReference type="Pfam" id="PF19802">
    <property type="entry name" value="DUF6285"/>
    <property type="match status" value="1"/>
</dbReference>
<dbReference type="eggNOG" id="ENOG5033DQH">
    <property type="taxonomic scope" value="Bacteria"/>
</dbReference>
<evidence type="ECO:0000313" key="2">
    <source>
        <dbReference type="EMBL" id="ENO85103.1"/>
    </source>
</evidence>
<dbReference type="OrthoDB" id="8480752at2"/>
<dbReference type="InterPro" id="IPR046252">
    <property type="entry name" value="DUF6285"/>
</dbReference>
<name>N6YSC6_THAL4</name>